<dbReference type="GO" id="GO:0015116">
    <property type="term" value="F:sulfate transmembrane transporter activity"/>
    <property type="evidence" value="ECO:0007669"/>
    <property type="project" value="UniProtKB-ARBA"/>
</dbReference>
<dbReference type="GO" id="GO:0008324">
    <property type="term" value="F:monoatomic cation transmembrane transporter activity"/>
    <property type="evidence" value="ECO:0007669"/>
    <property type="project" value="InterPro"/>
</dbReference>
<dbReference type="GO" id="GO:0015293">
    <property type="term" value="F:symporter activity"/>
    <property type="evidence" value="ECO:0007669"/>
    <property type="project" value="UniProtKB-KW"/>
</dbReference>
<dbReference type="InterPro" id="IPR036721">
    <property type="entry name" value="RCK_C_sf"/>
</dbReference>
<keyword evidence="2" id="KW-0813">Transport</keyword>
<evidence type="ECO:0000256" key="1">
    <source>
        <dbReference type="ARBA" id="ARBA00004651"/>
    </source>
</evidence>
<feature type="compositionally biased region" description="Polar residues" evidence="12">
    <location>
        <begin position="1"/>
        <end position="18"/>
    </location>
</feature>
<keyword evidence="6" id="KW-0769">Symport</keyword>
<evidence type="ECO:0000256" key="6">
    <source>
        <dbReference type="ARBA" id="ARBA00022847"/>
    </source>
</evidence>
<keyword evidence="8" id="KW-0346">Stress response</keyword>
<keyword evidence="5" id="KW-0677">Repeat</keyword>
<dbReference type="InterPro" id="IPR006037">
    <property type="entry name" value="RCK_C"/>
</dbReference>
<dbReference type="SUPFAM" id="SSF116726">
    <property type="entry name" value="TrkA C-terminal domain-like"/>
    <property type="match status" value="3"/>
</dbReference>
<keyword evidence="10" id="KW-0472">Membrane</keyword>
<feature type="domain" description="RCK C-terminal" evidence="13">
    <location>
        <begin position="22"/>
        <end position="106"/>
    </location>
</feature>
<dbReference type="EMBL" id="HBIP01023007">
    <property type="protein sequence ID" value="CAE0498718.1"/>
    <property type="molecule type" value="Transcribed_RNA"/>
</dbReference>
<accession>A0A7S3R0D7</accession>
<evidence type="ECO:0000256" key="9">
    <source>
        <dbReference type="ARBA" id="ARBA00023032"/>
    </source>
</evidence>
<evidence type="ECO:0000313" key="14">
    <source>
        <dbReference type="EMBL" id="CAE0498718.1"/>
    </source>
</evidence>
<dbReference type="InterPro" id="IPR051679">
    <property type="entry name" value="DASS-Related_Transporters"/>
</dbReference>
<dbReference type="FunFam" id="3.30.70.1450:FF:000009">
    <property type="entry name" value="SLC13 family permease"/>
    <property type="match status" value="1"/>
</dbReference>
<dbReference type="Pfam" id="PF03600">
    <property type="entry name" value="CitMHS"/>
    <property type="match status" value="1"/>
</dbReference>
<dbReference type="InterPro" id="IPR004680">
    <property type="entry name" value="Cit_transptr-like_dom"/>
</dbReference>
<comment type="subcellular location">
    <subcellularLocation>
        <location evidence="1">Cell membrane</location>
        <topology evidence="1">Multi-pass membrane protein</topology>
    </subcellularLocation>
</comment>
<dbReference type="Gene3D" id="3.30.70.1450">
    <property type="entry name" value="Regulator of K+ conductance, C-terminal domain"/>
    <property type="match status" value="3"/>
</dbReference>
<dbReference type="AlphaFoldDB" id="A0A7S3R0D7"/>
<evidence type="ECO:0000256" key="4">
    <source>
        <dbReference type="ARBA" id="ARBA00022692"/>
    </source>
</evidence>
<dbReference type="PANTHER" id="PTHR43652">
    <property type="entry name" value="BASIC AMINO ACID ANTIPORTER YFCC-RELATED"/>
    <property type="match status" value="1"/>
</dbReference>
<name>A0A7S3R0D7_DUNTE</name>
<feature type="compositionally biased region" description="Low complexity" evidence="12">
    <location>
        <begin position="22"/>
        <end position="33"/>
    </location>
</feature>
<evidence type="ECO:0000256" key="8">
    <source>
        <dbReference type="ARBA" id="ARBA00023016"/>
    </source>
</evidence>
<dbReference type="GO" id="GO:0005886">
    <property type="term" value="C:plasma membrane"/>
    <property type="evidence" value="ECO:0007669"/>
    <property type="project" value="UniProtKB-SubCell"/>
</dbReference>
<evidence type="ECO:0000256" key="11">
    <source>
        <dbReference type="ARBA" id="ARBA00061614"/>
    </source>
</evidence>
<keyword evidence="9" id="KW-0764">Sulfate transport</keyword>
<dbReference type="PANTHER" id="PTHR43652:SF9">
    <property type="entry name" value="RCK C-TERMINAL DOMAIN-CONTAINING PROTEIN"/>
    <property type="match status" value="1"/>
</dbReference>
<proteinExistence type="inferred from homology"/>
<evidence type="ECO:0000259" key="13">
    <source>
        <dbReference type="PROSITE" id="PS51202"/>
    </source>
</evidence>
<sequence length="472" mass="51192">MGQQGQGNWQLVQPQLRRSIQGPGSSSRKGPSRLLRCTVKGDSSLVGVSIRAASFRGRFNAAVVGVRRNRKRVEGKIGDIDLLPGDELVLDTGPGFSQRSPDVTDNFEDMEYIDSSGEKEYLSAFVVPQGSKLAGKSVHRAGLRGMPGLFLVYVDQADGTQLHAVAPDYVLQEGDTLWFAGGLQGVAFLLKMPGLRHIDEEHTKKTNVDILERRLVQVVVALYSPLIGKTPREARFRTKFDAAIVAVQRRGERMKQKIGDIKLKGGDVLLLDTGSHFLSNYRDDKAFALVSEVEKSSPPTRSKMWIAMSLGISMIAVQIAQSFTRTGKEPFISLWTGAILTSSAMILTRCMSGKQARQSMDWNVYVSVASAFGVSKAIEGTHVAESLGRLFISASSYIGGKVPILSGLYLCTGLLSEVLTNSAVSVCNTTVLLTYILGLTAIPVSWQICWGFQPIMLGPSVGRHVGISVGND</sequence>
<dbReference type="GO" id="GO:0006813">
    <property type="term" value="P:potassium ion transport"/>
    <property type="evidence" value="ECO:0007669"/>
    <property type="project" value="InterPro"/>
</dbReference>
<feature type="domain" description="RCK C-terminal" evidence="13">
    <location>
        <begin position="110"/>
        <end position="195"/>
    </location>
</feature>
<keyword evidence="4" id="KW-0812">Transmembrane</keyword>
<feature type="domain" description="RCK C-terminal" evidence="13">
    <location>
        <begin position="203"/>
        <end position="287"/>
    </location>
</feature>
<evidence type="ECO:0000256" key="5">
    <source>
        <dbReference type="ARBA" id="ARBA00022737"/>
    </source>
</evidence>
<feature type="region of interest" description="Disordered" evidence="12">
    <location>
        <begin position="1"/>
        <end position="33"/>
    </location>
</feature>
<reference evidence="14" key="1">
    <citation type="submission" date="2021-01" db="EMBL/GenBank/DDBJ databases">
        <authorList>
            <person name="Corre E."/>
            <person name="Pelletier E."/>
            <person name="Niang G."/>
            <person name="Scheremetjew M."/>
            <person name="Finn R."/>
            <person name="Kale V."/>
            <person name="Holt S."/>
            <person name="Cochrane G."/>
            <person name="Meng A."/>
            <person name="Brown T."/>
            <person name="Cohen L."/>
        </authorList>
    </citation>
    <scope>NUCLEOTIDE SEQUENCE</scope>
    <source>
        <strain evidence="14">CCMP1320</strain>
    </source>
</reference>
<comment type="similarity">
    <text evidence="11">Belongs to the divalent anion:Na+ symporter (DASS) superfamily. Na+/sulfate symporter (TC 2.A.47.4) family.</text>
</comment>
<protein>
    <recommendedName>
        <fullName evidence="13">RCK C-terminal domain-containing protein</fullName>
    </recommendedName>
</protein>
<evidence type="ECO:0000256" key="12">
    <source>
        <dbReference type="SAM" id="MobiDB-lite"/>
    </source>
</evidence>
<gene>
    <name evidence="14" type="ORF">DTER00134_LOCUS13791</name>
</gene>
<evidence type="ECO:0000256" key="10">
    <source>
        <dbReference type="ARBA" id="ARBA00023136"/>
    </source>
</evidence>
<evidence type="ECO:0000256" key="2">
    <source>
        <dbReference type="ARBA" id="ARBA00022448"/>
    </source>
</evidence>
<keyword evidence="3" id="KW-1003">Cell membrane</keyword>
<evidence type="ECO:0000256" key="3">
    <source>
        <dbReference type="ARBA" id="ARBA00022475"/>
    </source>
</evidence>
<organism evidence="14">
    <name type="scientific">Dunaliella tertiolecta</name>
    <name type="common">Green alga</name>
    <dbReference type="NCBI Taxonomy" id="3047"/>
    <lineage>
        <taxon>Eukaryota</taxon>
        <taxon>Viridiplantae</taxon>
        <taxon>Chlorophyta</taxon>
        <taxon>core chlorophytes</taxon>
        <taxon>Chlorophyceae</taxon>
        <taxon>CS clade</taxon>
        <taxon>Chlamydomonadales</taxon>
        <taxon>Dunaliellaceae</taxon>
        <taxon>Dunaliella</taxon>
    </lineage>
</organism>
<evidence type="ECO:0000256" key="7">
    <source>
        <dbReference type="ARBA" id="ARBA00022989"/>
    </source>
</evidence>
<keyword evidence="7" id="KW-1133">Transmembrane helix</keyword>
<dbReference type="PROSITE" id="PS51202">
    <property type="entry name" value="RCK_C"/>
    <property type="match status" value="3"/>
</dbReference>